<organism evidence="1">
    <name type="scientific">bioreactor metagenome</name>
    <dbReference type="NCBI Taxonomy" id="1076179"/>
    <lineage>
        <taxon>unclassified sequences</taxon>
        <taxon>metagenomes</taxon>
        <taxon>ecological metagenomes</taxon>
    </lineage>
</organism>
<dbReference type="AlphaFoldDB" id="A0A645IZA3"/>
<reference evidence="1" key="1">
    <citation type="submission" date="2019-08" db="EMBL/GenBank/DDBJ databases">
        <authorList>
            <person name="Kucharzyk K."/>
            <person name="Murdoch R.W."/>
            <person name="Higgins S."/>
            <person name="Loffler F."/>
        </authorList>
    </citation>
    <scope>NUCLEOTIDE SEQUENCE</scope>
</reference>
<sequence>MDLGLTPLITGSSNFIFKGLIIMAIDLPKRLLSVKCKQLFSS</sequence>
<comment type="caution">
    <text evidence="1">The sequence shown here is derived from an EMBL/GenBank/DDBJ whole genome shotgun (WGS) entry which is preliminary data.</text>
</comment>
<name>A0A645IZA3_9ZZZZ</name>
<gene>
    <name evidence="1" type="ORF">SDC9_200195</name>
</gene>
<protein>
    <submittedName>
        <fullName evidence="1">Uncharacterized protein</fullName>
    </submittedName>
</protein>
<proteinExistence type="predicted"/>
<accession>A0A645IZA3</accession>
<dbReference type="EMBL" id="VSSQ01118737">
    <property type="protein sequence ID" value="MPN52533.1"/>
    <property type="molecule type" value="Genomic_DNA"/>
</dbReference>
<evidence type="ECO:0000313" key="1">
    <source>
        <dbReference type="EMBL" id="MPN52533.1"/>
    </source>
</evidence>